<dbReference type="InterPro" id="IPR023166">
    <property type="entry name" value="BaiN-like_dom_sf"/>
</dbReference>
<keyword evidence="2" id="KW-0285">Flavoprotein</keyword>
<dbReference type="InterPro" id="IPR057661">
    <property type="entry name" value="RsdA/BaiN/AoA(So)_Rossmann"/>
</dbReference>
<evidence type="ECO:0000313" key="8">
    <source>
        <dbReference type="Proteomes" id="UP001157137"/>
    </source>
</evidence>
<evidence type="ECO:0000256" key="2">
    <source>
        <dbReference type="ARBA" id="ARBA00022630"/>
    </source>
</evidence>
<dbReference type="AlphaFoldDB" id="A0AA37U6D2"/>
<dbReference type="Pfam" id="PF22780">
    <property type="entry name" value="HI0933_like_1st"/>
    <property type="match status" value="1"/>
</dbReference>
<proteinExistence type="predicted"/>
<dbReference type="Gene3D" id="3.50.50.60">
    <property type="entry name" value="FAD/NAD(P)-binding domain"/>
    <property type="match status" value="1"/>
</dbReference>
<protein>
    <recommendedName>
        <fullName evidence="9">NAD(P)/FAD-dependent oxidoreductase</fullName>
    </recommendedName>
</protein>
<evidence type="ECO:0000256" key="3">
    <source>
        <dbReference type="ARBA" id="ARBA00022827"/>
    </source>
</evidence>
<evidence type="ECO:0000256" key="1">
    <source>
        <dbReference type="ARBA" id="ARBA00001974"/>
    </source>
</evidence>
<evidence type="ECO:0000259" key="5">
    <source>
        <dbReference type="Pfam" id="PF03486"/>
    </source>
</evidence>
<comment type="caution">
    <text evidence="7">The sequence shown here is derived from an EMBL/GenBank/DDBJ whole genome shotgun (WGS) entry which is preliminary data.</text>
</comment>
<comment type="cofactor">
    <cofactor evidence="1">
        <name>FAD</name>
        <dbReference type="ChEBI" id="CHEBI:57692"/>
    </cofactor>
</comment>
<dbReference type="NCBIfam" id="TIGR00275">
    <property type="entry name" value="aminoacetone oxidase family FAD-binding enzyme"/>
    <property type="match status" value="1"/>
</dbReference>
<dbReference type="PANTHER" id="PTHR42887">
    <property type="entry name" value="OS12G0638800 PROTEIN"/>
    <property type="match status" value="1"/>
</dbReference>
<name>A0AA37U6D2_9BACL</name>
<dbReference type="RefSeq" id="WP_284226213.1">
    <property type="nucleotide sequence ID" value="NZ_BSRA01000005.1"/>
</dbReference>
<dbReference type="Proteomes" id="UP001157137">
    <property type="component" value="Unassembled WGS sequence"/>
</dbReference>
<reference evidence="7" key="1">
    <citation type="submission" date="2023-02" db="EMBL/GenBank/DDBJ databases">
        <title>Proposal of a novel subspecies: Alicyclobacillus hesperidum subspecies aegle.</title>
        <authorList>
            <person name="Goto K."/>
            <person name="Fujii T."/>
            <person name="Yasui K."/>
            <person name="Mochida K."/>
            <person name="Kato-Tanaka Y."/>
            <person name="Morohoshi S."/>
            <person name="An S.Y."/>
            <person name="Kasai H."/>
            <person name="Yokota A."/>
        </authorList>
    </citation>
    <scope>NUCLEOTIDE SEQUENCE</scope>
    <source>
        <strain evidence="7">DSM 12766</strain>
    </source>
</reference>
<evidence type="ECO:0000259" key="6">
    <source>
        <dbReference type="Pfam" id="PF22780"/>
    </source>
</evidence>
<feature type="domain" description="RsdA/BaiN/AoA(So)-like insert" evidence="6">
    <location>
        <begin position="191"/>
        <end position="359"/>
    </location>
</feature>
<accession>A0AA37U6D2</accession>
<evidence type="ECO:0000313" key="7">
    <source>
        <dbReference type="EMBL" id="GLV13444.1"/>
    </source>
</evidence>
<dbReference type="EMBL" id="BSRA01000005">
    <property type="protein sequence ID" value="GLV13444.1"/>
    <property type="molecule type" value="Genomic_DNA"/>
</dbReference>
<dbReference type="Pfam" id="PF03486">
    <property type="entry name" value="HI0933_like"/>
    <property type="match status" value="1"/>
</dbReference>
<feature type="region of interest" description="Disordered" evidence="4">
    <location>
        <begin position="414"/>
        <end position="444"/>
    </location>
</feature>
<evidence type="ECO:0008006" key="9">
    <source>
        <dbReference type="Google" id="ProtNLM"/>
    </source>
</evidence>
<dbReference type="Gene3D" id="1.10.8.260">
    <property type="entry name" value="HI0933 insert domain-like"/>
    <property type="match status" value="1"/>
</dbReference>
<dbReference type="PRINTS" id="PR00411">
    <property type="entry name" value="PNDRDTASEI"/>
</dbReference>
<organism evidence="7 8">
    <name type="scientific">Alicyclobacillus hesperidum</name>
    <dbReference type="NCBI Taxonomy" id="89784"/>
    <lineage>
        <taxon>Bacteria</taxon>
        <taxon>Bacillati</taxon>
        <taxon>Bacillota</taxon>
        <taxon>Bacilli</taxon>
        <taxon>Bacillales</taxon>
        <taxon>Alicyclobacillaceae</taxon>
        <taxon>Alicyclobacillus</taxon>
    </lineage>
</organism>
<dbReference type="InterPro" id="IPR055178">
    <property type="entry name" value="RsdA/BaiN/AoA(So)-like_dom"/>
</dbReference>
<dbReference type="SUPFAM" id="SSF160996">
    <property type="entry name" value="HI0933 insert domain-like"/>
    <property type="match status" value="1"/>
</dbReference>
<sequence length="444" mass="48039">MYDVIVVGGGPAGLMAAISARECGARVVLVEKGNRLGRKLAISGGGRCNVTNAKPLPELMENIPGNAKFLYSALSQFSNHDIIHFFEHLGIKLKEEDRGRVFPVSNDAKTVVKAVVDHMYSLGVEVLLDTPVSRILTKEGQFVGIRLARGQTLTASAGVIATGGCSVPQTGSTGDAYAWAKTVGHKIVDPYPTEVPLVSDEPWIISRKLQGLSLYGVEISIWTGKGKRLTTESGDLLFTHFGLSGPAALRCSHYVSTAKRRHPDIDLRATIDLVPSMKQDEWLHSLLADRANHPRRAVRTELELTFPERLAAYIAHVVNVPADLQLAHLTRVQMNELGQTIKRCPIHVTGTLPLEKATVTGGGVSVKEIDPKTMQSKLCRGLFFAGEVMDVHAHTGGYNITVAFSTGRLAGKSAAQQVRSAPSQRSAPTNSPWHEESILTSHND</sequence>
<dbReference type="Gene3D" id="2.40.30.10">
    <property type="entry name" value="Translation factors"/>
    <property type="match status" value="1"/>
</dbReference>
<feature type="domain" description="RsdA/BaiN/AoA(So)-like Rossmann fold-like" evidence="5">
    <location>
        <begin position="3"/>
        <end position="412"/>
    </location>
</feature>
<dbReference type="InterPro" id="IPR004792">
    <property type="entry name" value="BaiN-like"/>
</dbReference>
<dbReference type="PANTHER" id="PTHR42887:SF2">
    <property type="entry name" value="OS12G0638800 PROTEIN"/>
    <property type="match status" value="1"/>
</dbReference>
<dbReference type="SUPFAM" id="SSF51905">
    <property type="entry name" value="FAD/NAD(P)-binding domain"/>
    <property type="match status" value="1"/>
</dbReference>
<keyword evidence="3" id="KW-0274">FAD</keyword>
<dbReference type="InterPro" id="IPR036188">
    <property type="entry name" value="FAD/NAD-bd_sf"/>
</dbReference>
<gene>
    <name evidence="7" type="ORF">Heshes_11280</name>
</gene>
<evidence type="ECO:0000256" key="4">
    <source>
        <dbReference type="SAM" id="MobiDB-lite"/>
    </source>
</evidence>
<feature type="compositionally biased region" description="Polar residues" evidence="4">
    <location>
        <begin position="414"/>
        <end position="432"/>
    </location>
</feature>
<feature type="compositionally biased region" description="Basic and acidic residues" evidence="4">
    <location>
        <begin position="433"/>
        <end position="444"/>
    </location>
</feature>